<evidence type="ECO:0000313" key="2">
    <source>
        <dbReference type="EMBL" id="PWN19511.1"/>
    </source>
</evidence>
<accession>A0A316U4W3</accession>
<feature type="compositionally biased region" description="Polar residues" evidence="1">
    <location>
        <begin position="889"/>
        <end position="898"/>
    </location>
</feature>
<gene>
    <name evidence="2" type="ORF">BCV69DRAFT_284138</name>
</gene>
<feature type="compositionally biased region" description="Basic residues" evidence="1">
    <location>
        <begin position="856"/>
        <end position="869"/>
    </location>
</feature>
<evidence type="ECO:0000256" key="1">
    <source>
        <dbReference type="SAM" id="MobiDB-lite"/>
    </source>
</evidence>
<proteinExistence type="predicted"/>
<dbReference type="Proteomes" id="UP000245942">
    <property type="component" value="Unassembled WGS sequence"/>
</dbReference>
<feature type="compositionally biased region" description="Basic and acidic residues" evidence="1">
    <location>
        <begin position="220"/>
        <end position="244"/>
    </location>
</feature>
<dbReference type="OrthoDB" id="2333993at2759"/>
<organism evidence="2 3">
    <name type="scientific">Pseudomicrostroma glucosiphilum</name>
    <dbReference type="NCBI Taxonomy" id="1684307"/>
    <lineage>
        <taxon>Eukaryota</taxon>
        <taxon>Fungi</taxon>
        <taxon>Dikarya</taxon>
        <taxon>Basidiomycota</taxon>
        <taxon>Ustilaginomycotina</taxon>
        <taxon>Exobasidiomycetes</taxon>
        <taxon>Microstromatales</taxon>
        <taxon>Microstromatales incertae sedis</taxon>
        <taxon>Pseudomicrostroma</taxon>
    </lineage>
</organism>
<feature type="region of interest" description="Disordered" evidence="1">
    <location>
        <begin position="211"/>
        <end position="306"/>
    </location>
</feature>
<sequence>MAAPRYVGMLLPNSHQQQQQQHDFNMQYQAPHPQQLYQNSSMAPAGNYHPHLLQQQQQYAQLQFANGNHALSHMQNPNQAQFYQHHATAPVFQANAGPVPPHQMQQQHSRSLEHGQDQNIHHSHLLEAKAGPSSAVHQQRWALMDDHSSSRMSAETDWMEEEDSMDGTGSANGGNMDRDRDNFSCTHCDKTYKGKHARSIWRRHLQDKHGIPLSHQPRRTRWDADVNRPKNAEERRERMLESKRRWARKKRAMDKSEGKVKSEEDAMTPDSATSTPAADGGATVKKEAGIKSSRKDRKINASSVPPADVPAALPASMAAPALANGSGASDAGVKRPNLVAPAAGETGAAHIPWSFGRQSQIAVTSSVPFTSGLGGAFASTNNLPSPGGTPDRRRGGRHNASLSVQFSPTAIVGSSSGSQIPLTTPSRLTSASHGHSMSRSISMGSVGTNPNPFSLDHHKISPIAPARPLASARKARGSISSHGRVLSLAQPDLAMSPTRPPSASRHPSLRGAFPSLLDTPNKHTMDDGLLLGQNISESRFSLGGGAKGDDEGSGELGESAMKDEPRAVKLGSSILGHRRKSSRLSALRGSSDDEGKLPSAALTSLTNDRPRRSRKPTSGESGFDDSGLCLTGMTPFHKSIGRQLNGIGGIGGTPASHGLLDSFPQTVGRPTPFKRGHRKGNNSSADSLDLESFPQPRDAFSSPHHPNLAHSLGLAPQSALRTGSTSGGGATAASAFDFGGLGASPFQHASMMGMSLGFTPWEKGSGLLSRRDSVGSSWPESIRKPLTGALRFEAGHRRSSSVPALDQDDEGADDDDEGPTSTIKGSPRGKENVNSSASKAGRYHPSLVETPSRPSGKSRRGGSSIKRKHGAEEDDDDDEGTLYPLRFSNVGNKKQNTGARAATVDAL</sequence>
<dbReference type="RefSeq" id="XP_025346671.1">
    <property type="nucleotide sequence ID" value="XM_025492937.1"/>
</dbReference>
<feature type="region of interest" description="Disordered" evidence="1">
    <location>
        <begin position="540"/>
        <end position="628"/>
    </location>
</feature>
<dbReference type="GeneID" id="37014671"/>
<feature type="compositionally biased region" description="Acidic residues" evidence="1">
    <location>
        <begin position="806"/>
        <end position="818"/>
    </location>
</feature>
<feature type="region of interest" description="Disordered" evidence="1">
    <location>
        <begin position="156"/>
        <end position="176"/>
    </location>
</feature>
<dbReference type="EMBL" id="KZ819331">
    <property type="protein sequence ID" value="PWN19511.1"/>
    <property type="molecule type" value="Genomic_DNA"/>
</dbReference>
<name>A0A316U4W3_9BASI</name>
<dbReference type="STRING" id="1684307.A0A316U4W3"/>
<evidence type="ECO:0000313" key="3">
    <source>
        <dbReference type="Proteomes" id="UP000245942"/>
    </source>
</evidence>
<protein>
    <submittedName>
        <fullName evidence="2">Uncharacterized protein</fullName>
    </submittedName>
</protein>
<feature type="region of interest" description="Disordered" evidence="1">
    <location>
        <begin position="377"/>
        <end position="399"/>
    </location>
</feature>
<dbReference type="AlphaFoldDB" id="A0A316U4W3"/>
<keyword evidence="3" id="KW-1185">Reference proteome</keyword>
<reference evidence="2 3" key="1">
    <citation type="journal article" date="2018" name="Mol. Biol. Evol.">
        <title>Broad Genomic Sampling Reveals a Smut Pathogenic Ancestry of the Fungal Clade Ustilaginomycotina.</title>
        <authorList>
            <person name="Kijpornyongpan T."/>
            <person name="Mondo S.J."/>
            <person name="Barry K."/>
            <person name="Sandor L."/>
            <person name="Lee J."/>
            <person name="Lipzen A."/>
            <person name="Pangilinan J."/>
            <person name="LaButti K."/>
            <person name="Hainaut M."/>
            <person name="Henrissat B."/>
            <person name="Grigoriev I.V."/>
            <person name="Spatafora J.W."/>
            <person name="Aime M.C."/>
        </authorList>
    </citation>
    <scope>NUCLEOTIDE SEQUENCE [LARGE SCALE GENOMIC DNA]</scope>
    <source>
        <strain evidence="2 3">MCA 4718</strain>
    </source>
</reference>
<feature type="region of interest" description="Disordered" evidence="1">
    <location>
        <begin position="413"/>
        <end position="441"/>
    </location>
</feature>
<feature type="region of interest" description="Disordered" evidence="1">
    <location>
        <begin position="793"/>
        <end position="907"/>
    </location>
</feature>
<feature type="region of interest" description="Disordered" evidence="1">
    <location>
        <begin position="493"/>
        <end position="514"/>
    </location>
</feature>
<feature type="region of interest" description="Disordered" evidence="1">
    <location>
        <begin position="656"/>
        <end position="711"/>
    </location>
</feature>
<feature type="compositionally biased region" description="Basic and acidic residues" evidence="1">
    <location>
        <begin position="253"/>
        <end position="264"/>
    </location>
</feature>